<proteinExistence type="predicted"/>
<dbReference type="Ensembl" id="ENSMFAT00000090969.1">
    <property type="protein sequence ID" value="ENSMFAP00000049137.1"/>
    <property type="gene ID" value="ENSMFAG00000056286.1"/>
</dbReference>
<sequence>CWIICLIILNPEFHIQPNTKCPQQKAGSVVHVHNMQVCYMYIHVPCWCAAPITHHLHVNSSFFSV</sequence>
<organism evidence="1 2">
    <name type="scientific">Macaca fascicularis</name>
    <name type="common">Crab-eating macaque</name>
    <name type="synonym">Cynomolgus monkey</name>
    <dbReference type="NCBI Taxonomy" id="9541"/>
    <lineage>
        <taxon>Eukaryota</taxon>
        <taxon>Metazoa</taxon>
        <taxon>Chordata</taxon>
        <taxon>Craniata</taxon>
        <taxon>Vertebrata</taxon>
        <taxon>Euteleostomi</taxon>
        <taxon>Mammalia</taxon>
        <taxon>Eutheria</taxon>
        <taxon>Euarchontoglires</taxon>
        <taxon>Primates</taxon>
        <taxon>Haplorrhini</taxon>
        <taxon>Catarrhini</taxon>
        <taxon>Cercopithecidae</taxon>
        <taxon>Cercopithecinae</taxon>
        <taxon>Macaca</taxon>
    </lineage>
</organism>
<evidence type="ECO:0000313" key="2">
    <source>
        <dbReference type="Proteomes" id="UP000233100"/>
    </source>
</evidence>
<reference evidence="1 2" key="1">
    <citation type="submission" date="2013-03" db="EMBL/GenBank/DDBJ databases">
        <authorList>
            <person name="Warren W."/>
            <person name="Wilson R.K."/>
        </authorList>
    </citation>
    <scope>NUCLEOTIDE SEQUENCE</scope>
</reference>
<accession>A0A7N9CK60</accession>
<dbReference type="AlphaFoldDB" id="A0A7N9CK60"/>
<evidence type="ECO:0000313" key="1">
    <source>
        <dbReference type="Ensembl" id="ENSMFAP00000049137.1"/>
    </source>
</evidence>
<keyword evidence="2" id="KW-1185">Reference proteome</keyword>
<dbReference type="Proteomes" id="UP000233100">
    <property type="component" value="Chromosome 14"/>
</dbReference>
<name>A0A7N9CK60_MACFA</name>
<protein>
    <submittedName>
        <fullName evidence="1">Uncharacterized protein</fullName>
    </submittedName>
</protein>
<reference evidence="1" key="2">
    <citation type="submission" date="2025-08" db="UniProtKB">
        <authorList>
            <consortium name="Ensembl"/>
        </authorList>
    </citation>
    <scope>IDENTIFICATION</scope>
</reference>
<reference evidence="1" key="3">
    <citation type="submission" date="2025-09" db="UniProtKB">
        <authorList>
            <consortium name="Ensembl"/>
        </authorList>
    </citation>
    <scope>IDENTIFICATION</scope>
</reference>